<proteinExistence type="inferred from homology"/>
<sequence length="184" mass="20833">MSQVTLLLDASRRGDAGAVEQLFDLLYNDLRQLAHARLRRSGQFTLLDTTALVHESYLRLFKAGSIEANDRGHFMGYAAQVMRSIVVDFVRRRSADRRGGDAIHVDIDVAAAHITDPREREVIQIHEALQELAKIDPRLVKVVEMRYFAGMTEEEVADALDRSVRSVARDWEKARLFLATTLAQ</sequence>
<evidence type="ECO:0000256" key="4">
    <source>
        <dbReference type="ARBA" id="ARBA00023163"/>
    </source>
</evidence>
<keyword evidence="2" id="KW-0805">Transcription regulation</keyword>
<comment type="similarity">
    <text evidence="1">Belongs to the sigma-70 factor family. ECF subfamily.</text>
</comment>
<dbReference type="InterPro" id="IPR014284">
    <property type="entry name" value="RNA_pol_sigma-70_dom"/>
</dbReference>
<dbReference type="Gene3D" id="1.10.10.10">
    <property type="entry name" value="Winged helix-like DNA-binding domain superfamily/Winged helix DNA-binding domain"/>
    <property type="match status" value="1"/>
</dbReference>
<evidence type="ECO:0000256" key="1">
    <source>
        <dbReference type="ARBA" id="ARBA00010641"/>
    </source>
</evidence>
<dbReference type="RefSeq" id="WP_161813093.1">
    <property type="nucleotide sequence ID" value="NZ_BLJN01000003.1"/>
</dbReference>
<dbReference type="GO" id="GO:0016987">
    <property type="term" value="F:sigma factor activity"/>
    <property type="evidence" value="ECO:0007669"/>
    <property type="project" value="UniProtKB-KW"/>
</dbReference>
<dbReference type="NCBIfam" id="TIGR02999">
    <property type="entry name" value="Sig-70_X6"/>
    <property type="match status" value="1"/>
</dbReference>
<dbReference type="SUPFAM" id="SSF88659">
    <property type="entry name" value="Sigma3 and sigma4 domains of RNA polymerase sigma factors"/>
    <property type="match status" value="1"/>
</dbReference>
<name>A0A829YET0_9GAMM</name>
<keyword evidence="7" id="KW-1185">Reference proteome</keyword>
<dbReference type="Gene3D" id="1.10.1740.10">
    <property type="match status" value="1"/>
</dbReference>
<gene>
    <name evidence="6" type="ORF">GCM10011487_34430</name>
</gene>
<dbReference type="InterPro" id="IPR013324">
    <property type="entry name" value="RNA_pol_sigma_r3/r4-like"/>
</dbReference>
<dbReference type="InterPro" id="IPR036388">
    <property type="entry name" value="WH-like_DNA-bd_sf"/>
</dbReference>
<dbReference type="PANTHER" id="PTHR43133">
    <property type="entry name" value="RNA POLYMERASE ECF-TYPE SIGMA FACTO"/>
    <property type="match status" value="1"/>
</dbReference>
<dbReference type="AlphaFoldDB" id="A0A829YET0"/>
<accession>A0A829YET0</accession>
<dbReference type="Pfam" id="PF07638">
    <property type="entry name" value="Sigma70_ECF"/>
    <property type="match status" value="1"/>
</dbReference>
<dbReference type="SUPFAM" id="SSF88946">
    <property type="entry name" value="Sigma2 domain of RNA polymerase sigma factors"/>
    <property type="match status" value="1"/>
</dbReference>
<evidence type="ECO:0000256" key="3">
    <source>
        <dbReference type="ARBA" id="ARBA00023082"/>
    </source>
</evidence>
<dbReference type="Proteomes" id="UP000445000">
    <property type="component" value="Unassembled WGS sequence"/>
</dbReference>
<feature type="domain" description="RNA polymerase sigma-70 ECF-like HTH" evidence="5">
    <location>
        <begin position="1"/>
        <end position="181"/>
    </location>
</feature>
<dbReference type="InterPro" id="IPR013325">
    <property type="entry name" value="RNA_pol_sigma_r2"/>
</dbReference>
<protein>
    <submittedName>
        <fullName evidence="6">Extracytoplasmic sigma factor ECF</fullName>
    </submittedName>
</protein>
<evidence type="ECO:0000256" key="2">
    <source>
        <dbReference type="ARBA" id="ARBA00023015"/>
    </source>
</evidence>
<keyword evidence="3" id="KW-0731">Sigma factor</keyword>
<reference evidence="7" key="1">
    <citation type="submission" date="2020-01" db="EMBL/GenBank/DDBJ databases">
        <title>'Steroidobacter agaridevorans' sp. nov., agar-degrading bacteria isolated from rhizosphere soils.</title>
        <authorList>
            <person name="Ikenaga M."/>
            <person name="Kataoka M."/>
            <person name="Murouchi A."/>
            <person name="Katsuragi S."/>
            <person name="Sakai M."/>
        </authorList>
    </citation>
    <scope>NUCLEOTIDE SEQUENCE [LARGE SCALE GENOMIC DNA]</scope>
    <source>
        <strain evidence="7">YU21-B</strain>
    </source>
</reference>
<dbReference type="GO" id="GO:0006352">
    <property type="term" value="P:DNA-templated transcription initiation"/>
    <property type="evidence" value="ECO:0007669"/>
    <property type="project" value="InterPro"/>
</dbReference>
<organism evidence="6 7">
    <name type="scientific">Steroidobacter agaridevorans</name>
    <dbReference type="NCBI Taxonomy" id="2695856"/>
    <lineage>
        <taxon>Bacteria</taxon>
        <taxon>Pseudomonadati</taxon>
        <taxon>Pseudomonadota</taxon>
        <taxon>Gammaproteobacteria</taxon>
        <taxon>Steroidobacterales</taxon>
        <taxon>Steroidobacteraceae</taxon>
        <taxon>Steroidobacter</taxon>
    </lineage>
</organism>
<comment type="caution">
    <text evidence="6">The sequence shown here is derived from an EMBL/GenBank/DDBJ whole genome shotgun (WGS) entry which is preliminary data.</text>
</comment>
<dbReference type="InterPro" id="IPR011517">
    <property type="entry name" value="RNA_pol_sigma70_ECF-like"/>
</dbReference>
<dbReference type="NCBIfam" id="TIGR02937">
    <property type="entry name" value="sigma70-ECF"/>
    <property type="match status" value="1"/>
</dbReference>
<dbReference type="InterPro" id="IPR053812">
    <property type="entry name" value="HTH_Sigma70_ECF-like"/>
</dbReference>
<dbReference type="PANTHER" id="PTHR43133:SF39">
    <property type="entry name" value="SIMILAR TO RNA POLYMERASE SIGMA-E FACTOR"/>
    <property type="match status" value="1"/>
</dbReference>
<dbReference type="InterPro" id="IPR039425">
    <property type="entry name" value="RNA_pol_sigma-70-like"/>
</dbReference>
<evidence type="ECO:0000313" key="7">
    <source>
        <dbReference type="Proteomes" id="UP000445000"/>
    </source>
</evidence>
<dbReference type="EMBL" id="BLJN01000003">
    <property type="protein sequence ID" value="GFE81443.1"/>
    <property type="molecule type" value="Genomic_DNA"/>
</dbReference>
<keyword evidence="4" id="KW-0804">Transcription</keyword>
<evidence type="ECO:0000259" key="5">
    <source>
        <dbReference type="Pfam" id="PF07638"/>
    </source>
</evidence>
<evidence type="ECO:0000313" key="6">
    <source>
        <dbReference type="EMBL" id="GFE81443.1"/>
    </source>
</evidence>